<dbReference type="PANTHER" id="PTHR11176">
    <property type="entry name" value="BOULE-RELATED"/>
    <property type="match status" value="1"/>
</dbReference>
<gene>
    <name evidence="11" type="primary">BOLL</name>
    <name evidence="11" type="ORF">CDAR_166121</name>
</gene>
<protein>
    <submittedName>
        <fullName evidence="11">Protein boule-like</fullName>
    </submittedName>
</protein>
<evidence type="ECO:0000256" key="3">
    <source>
        <dbReference type="ARBA" id="ARBA00022490"/>
    </source>
</evidence>
<dbReference type="FunFam" id="3.30.70.330:FF:000167">
    <property type="entry name" value="protein boule-like isoform X1"/>
    <property type="match status" value="1"/>
</dbReference>
<dbReference type="GO" id="GO:0007283">
    <property type="term" value="P:spermatogenesis"/>
    <property type="evidence" value="ECO:0007669"/>
    <property type="project" value="UniProtKB-KW"/>
</dbReference>
<dbReference type="SUPFAM" id="SSF54928">
    <property type="entry name" value="RNA-binding domain, RBD"/>
    <property type="match status" value="1"/>
</dbReference>
<dbReference type="Gene3D" id="3.30.70.330">
    <property type="match status" value="1"/>
</dbReference>
<keyword evidence="7 8" id="KW-0694">RNA-binding</keyword>
<evidence type="ECO:0000256" key="9">
    <source>
        <dbReference type="SAM" id="MobiDB-lite"/>
    </source>
</evidence>
<keyword evidence="4" id="KW-0221">Differentiation</keyword>
<evidence type="ECO:0000313" key="11">
    <source>
        <dbReference type="EMBL" id="GIY24958.1"/>
    </source>
</evidence>
<keyword evidence="12" id="KW-1185">Reference proteome</keyword>
<dbReference type="PROSITE" id="PS50102">
    <property type="entry name" value="RRM"/>
    <property type="match status" value="1"/>
</dbReference>
<keyword evidence="3" id="KW-0963">Cytoplasm</keyword>
<dbReference type="Pfam" id="PF00076">
    <property type="entry name" value="RRM_1"/>
    <property type="match status" value="1"/>
</dbReference>
<evidence type="ECO:0000313" key="12">
    <source>
        <dbReference type="Proteomes" id="UP001054837"/>
    </source>
</evidence>
<evidence type="ECO:0000256" key="8">
    <source>
        <dbReference type="PROSITE-ProRule" id="PRU00176"/>
    </source>
</evidence>
<dbReference type="InterPro" id="IPR034988">
    <property type="entry name" value="DAZ_BOULE_RRM"/>
</dbReference>
<dbReference type="CDD" id="cd12412">
    <property type="entry name" value="RRM_DAZL_BOULE"/>
    <property type="match status" value="1"/>
</dbReference>
<dbReference type="GO" id="GO:0003730">
    <property type="term" value="F:mRNA 3'-UTR binding"/>
    <property type="evidence" value="ECO:0007669"/>
    <property type="project" value="TreeGrafter"/>
</dbReference>
<dbReference type="InterPro" id="IPR000504">
    <property type="entry name" value="RRM_dom"/>
</dbReference>
<keyword evidence="5" id="KW-0810">Translation regulation</keyword>
<evidence type="ECO:0000256" key="2">
    <source>
        <dbReference type="ARBA" id="ARBA00022473"/>
    </source>
</evidence>
<dbReference type="AlphaFoldDB" id="A0AAV4RSS4"/>
<evidence type="ECO:0000256" key="4">
    <source>
        <dbReference type="ARBA" id="ARBA00022782"/>
    </source>
</evidence>
<dbReference type="GO" id="GO:0045948">
    <property type="term" value="P:positive regulation of translational initiation"/>
    <property type="evidence" value="ECO:0007669"/>
    <property type="project" value="TreeGrafter"/>
</dbReference>
<dbReference type="GO" id="GO:0005737">
    <property type="term" value="C:cytoplasm"/>
    <property type="evidence" value="ECO:0007669"/>
    <property type="project" value="UniProtKB-SubCell"/>
</dbReference>
<comment type="caution">
    <text evidence="11">The sequence shown here is derived from an EMBL/GenBank/DDBJ whole genome shotgun (WGS) entry which is preliminary data.</text>
</comment>
<organism evidence="11 12">
    <name type="scientific">Caerostris darwini</name>
    <dbReference type="NCBI Taxonomy" id="1538125"/>
    <lineage>
        <taxon>Eukaryota</taxon>
        <taxon>Metazoa</taxon>
        <taxon>Ecdysozoa</taxon>
        <taxon>Arthropoda</taxon>
        <taxon>Chelicerata</taxon>
        <taxon>Arachnida</taxon>
        <taxon>Araneae</taxon>
        <taxon>Araneomorphae</taxon>
        <taxon>Entelegynae</taxon>
        <taxon>Araneoidea</taxon>
        <taxon>Araneidae</taxon>
        <taxon>Caerostris</taxon>
    </lineage>
</organism>
<evidence type="ECO:0000256" key="1">
    <source>
        <dbReference type="ARBA" id="ARBA00004496"/>
    </source>
</evidence>
<accession>A0AAV4RSS4</accession>
<sequence>MATGRDSRGTNILKDGTPVPNTIFVGGISSSTTGDDLRNLFSKFGTVKATKVLFDESGISRGYGFVTFETEDDADKVLKQAERFILKDRKLNIGPAVKKQPRNQALEPNTVPNAIIWPVQTPSRASTEFSRESVYYPQTHWPLMWPQLYLQQQCPYPYIPSADFPQYMYPVAPDYPYQPISGSDYSETSSADSGESVKNRSKPSTSTPISSDSDRGRAARMKQSDAQSSNVQKYSGTNVENPPACMHSNPIPHLQPSFFAKTLNGVTVLQYPSSMVMGNPAIFYVKHGNESDNVLTDLGYLHSPMTSGTLTPPTTPLVSFPYDFNANTPIDSARKN</sequence>
<proteinExistence type="predicted"/>
<evidence type="ECO:0000256" key="7">
    <source>
        <dbReference type="ARBA" id="ARBA00022884"/>
    </source>
</evidence>
<dbReference type="GO" id="GO:0051321">
    <property type="term" value="P:meiotic cell cycle"/>
    <property type="evidence" value="ECO:0007669"/>
    <property type="project" value="UniProtKB-ARBA"/>
</dbReference>
<dbReference type="GO" id="GO:0030154">
    <property type="term" value="P:cell differentiation"/>
    <property type="evidence" value="ECO:0007669"/>
    <property type="project" value="UniProtKB-KW"/>
</dbReference>
<feature type="compositionally biased region" description="Polar residues" evidence="9">
    <location>
        <begin position="180"/>
        <end position="193"/>
    </location>
</feature>
<dbReference type="GO" id="GO:0008494">
    <property type="term" value="F:translation activator activity"/>
    <property type="evidence" value="ECO:0007669"/>
    <property type="project" value="TreeGrafter"/>
</dbReference>
<dbReference type="EMBL" id="BPLQ01006753">
    <property type="protein sequence ID" value="GIY24958.1"/>
    <property type="molecule type" value="Genomic_DNA"/>
</dbReference>
<evidence type="ECO:0000259" key="10">
    <source>
        <dbReference type="PROSITE" id="PS50102"/>
    </source>
</evidence>
<feature type="region of interest" description="Disordered" evidence="9">
    <location>
        <begin position="180"/>
        <end position="236"/>
    </location>
</feature>
<dbReference type="InterPro" id="IPR012677">
    <property type="entry name" value="Nucleotide-bd_a/b_plait_sf"/>
</dbReference>
<keyword evidence="2" id="KW-0217">Developmental protein</keyword>
<dbReference type="SMART" id="SM00360">
    <property type="entry name" value="RRM"/>
    <property type="match status" value="1"/>
</dbReference>
<evidence type="ECO:0000256" key="5">
    <source>
        <dbReference type="ARBA" id="ARBA00022845"/>
    </source>
</evidence>
<feature type="domain" description="RRM" evidence="10">
    <location>
        <begin position="21"/>
        <end position="98"/>
    </location>
</feature>
<evidence type="ECO:0000256" key="6">
    <source>
        <dbReference type="ARBA" id="ARBA00022871"/>
    </source>
</evidence>
<name>A0AAV4RSS4_9ARAC</name>
<reference evidence="11 12" key="1">
    <citation type="submission" date="2021-06" db="EMBL/GenBank/DDBJ databases">
        <title>Caerostris darwini draft genome.</title>
        <authorList>
            <person name="Kono N."/>
            <person name="Arakawa K."/>
        </authorList>
    </citation>
    <scope>NUCLEOTIDE SEQUENCE [LARGE SCALE GENOMIC DNA]</scope>
</reference>
<feature type="compositionally biased region" description="Polar residues" evidence="9">
    <location>
        <begin position="224"/>
        <end position="236"/>
    </location>
</feature>
<dbReference type="PANTHER" id="PTHR11176:SF57">
    <property type="entry name" value="PROTEIN BOULE"/>
    <property type="match status" value="1"/>
</dbReference>
<feature type="compositionally biased region" description="Low complexity" evidence="9">
    <location>
        <begin position="202"/>
        <end position="211"/>
    </location>
</feature>
<keyword evidence="6" id="KW-0744">Spermatogenesis</keyword>
<dbReference type="Proteomes" id="UP001054837">
    <property type="component" value="Unassembled WGS sequence"/>
</dbReference>
<dbReference type="InterPro" id="IPR035979">
    <property type="entry name" value="RBD_domain_sf"/>
</dbReference>
<dbReference type="GO" id="GO:0070935">
    <property type="term" value="P:3'-UTR-mediated mRNA stabilization"/>
    <property type="evidence" value="ECO:0007669"/>
    <property type="project" value="TreeGrafter"/>
</dbReference>
<comment type="subcellular location">
    <subcellularLocation>
        <location evidence="1">Cytoplasm</location>
    </subcellularLocation>
</comment>